<dbReference type="GO" id="GO:0016787">
    <property type="term" value="F:hydrolase activity"/>
    <property type="evidence" value="ECO:0007669"/>
    <property type="project" value="InterPro"/>
</dbReference>
<keyword evidence="3" id="KW-1185">Reference proteome</keyword>
<reference evidence="2 3" key="1">
    <citation type="submission" date="2019-04" db="EMBL/GenBank/DDBJ databases">
        <title>Lampropedia sp YIM MLB12 draf genome.</title>
        <authorList>
            <person name="Wang Y.-X."/>
        </authorList>
    </citation>
    <scope>NUCLEOTIDE SEQUENCE [LARGE SCALE GENOMIC DNA]</scope>
    <source>
        <strain evidence="2 3">YIM MLB12</strain>
    </source>
</reference>
<accession>A0A4S5BY24</accession>
<comment type="caution">
    <text evidence="2">The sequence shown here is derived from an EMBL/GenBank/DDBJ whole genome shotgun (WGS) entry which is preliminary data.</text>
</comment>
<dbReference type="Pfam" id="PF00149">
    <property type="entry name" value="Metallophos"/>
    <property type="match status" value="1"/>
</dbReference>
<dbReference type="AlphaFoldDB" id="A0A4S5BY24"/>
<dbReference type="PANTHER" id="PTHR37844">
    <property type="entry name" value="SER/THR PROTEIN PHOSPHATASE SUPERFAMILY (AFU_ORTHOLOGUE AFUA_1G14840)"/>
    <property type="match status" value="1"/>
</dbReference>
<feature type="domain" description="Calcineurin-like phosphoesterase" evidence="1">
    <location>
        <begin position="1"/>
        <end position="228"/>
    </location>
</feature>
<dbReference type="PANTHER" id="PTHR37844:SF2">
    <property type="entry name" value="SER_THR PROTEIN PHOSPHATASE SUPERFAMILY (AFU_ORTHOLOGUE AFUA_1G14840)"/>
    <property type="match status" value="1"/>
</dbReference>
<dbReference type="EMBL" id="SSWX01000002">
    <property type="protein sequence ID" value="THJ35975.1"/>
    <property type="molecule type" value="Genomic_DNA"/>
</dbReference>
<proteinExistence type="predicted"/>
<gene>
    <name evidence="2" type="ORF">E8K88_01475</name>
</gene>
<evidence type="ECO:0000313" key="2">
    <source>
        <dbReference type="EMBL" id="THJ35975.1"/>
    </source>
</evidence>
<dbReference type="InterPro" id="IPR004843">
    <property type="entry name" value="Calcineurin-like_PHP"/>
</dbReference>
<dbReference type="OrthoDB" id="356681at2"/>
<protein>
    <submittedName>
        <fullName evidence="2">Metallophosphoesterase</fullName>
    </submittedName>
</protein>
<dbReference type="Gene3D" id="3.60.21.10">
    <property type="match status" value="1"/>
</dbReference>
<name>A0A4S5BY24_9BURK</name>
<dbReference type="RefSeq" id="WP_136404880.1">
    <property type="nucleotide sequence ID" value="NZ_SSWX01000002.1"/>
</dbReference>
<dbReference type="InterPro" id="IPR029052">
    <property type="entry name" value="Metallo-depent_PP-like"/>
</dbReference>
<dbReference type="SUPFAM" id="SSF56300">
    <property type="entry name" value="Metallo-dependent phosphatases"/>
    <property type="match status" value="1"/>
</dbReference>
<organism evidence="2 3">
    <name type="scientific">Lampropedia aestuarii</name>
    <dbReference type="NCBI Taxonomy" id="2562762"/>
    <lineage>
        <taxon>Bacteria</taxon>
        <taxon>Pseudomonadati</taxon>
        <taxon>Pseudomonadota</taxon>
        <taxon>Betaproteobacteria</taxon>
        <taxon>Burkholderiales</taxon>
        <taxon>Comamonadaceae</taxon>
        <taxon>Lampropedia</taxon>
    </lineage>
</organism>
<evidence type="ECO:0000313" key="3">
    <source>
        <dbReference type="Proteomes" id="UP000306236"/>
    </source>
</evidence>
<evidence type="ECO:0000259" key="1">
    <source>
        <dbReference type="Pfam" id="PF00149"/>
    </source>
</evidence>
<dbReference type="Proteomes" id="UP000306236">
    <property type="component" value="Unassembled WGS sequence"/>
</dbReference>
<sequence length="263" mass="29934">MRIQLISDLHWDSDPLFVPRPLPGAELLVLAGDLASRHFQGGHFGLDYFSPLKGWPVPVLYVPGNHEFDDGDYDQTYLQLQLACAQWGITWLDRQCVVLGGIRWLGSTLWADFDALVKPTDNALVRQVQRRKAMRAANFYLPRMHISRRGQPFLARQIRTLALQSRQWLQAQLAQPFDGKTVVVSHFAPSLLSADPRYGLVPGTAGFCNAWDDLLPFVDTWLHGHLHCHLDYVQQGCHVMANPVGYPKPEERQAYRADWLIEV</sequence>